<dbReference type="InterPro" id="IPR002347">
    <property type="entry name" value="SDR_fam"/>
</dbReference>
<sequence length="121" mass="12992">MGRVAIVTGGTRGLGEAIPVALQEAGNRVAAVYHNNEEAAAAFADRHRIPVFCWDVGDFDACARGVAGVDRALGPVNILVNNAGVTRDAMLHRMTPEQWSAVLHTNLGSMFNIARSRCRLH</sequence>
<protein>
    <submittedName>
        <fullName evidence="2">SDR family NAD(P)-dependent oxidoreductase</fullName>
    </submittedName>
</protein>
<dbReference type="InterPro" id="IPR003560">
    <property type="entry name" value="DHB_DH"/>
</dbReference>
<dbReference type="SUPFAM" id="SSF51735">
    <property type="entry name" value="NAD(P)-binding Rossmann-fold domains"/>
    <property type="match status" value="1"/>
</dbReference>
<dbReference type="InterPro" id="IPR036291">
    <property type="entry name" value="NAD(P)-bd_dom_sf"/>
</dbReference>
<proteinExistence type="inferred from homology"/>
<keyword evidence="3" id="KW-1185">Reference proteome</keyword>
<evidence type="ECO:0000313" key="3">
    <source>
        <dbReference type="Proteomes" id="UP000431684"/>
    </source>
</evidence>
<evidence type="ECO:0000256" key="1">
    <source>
        <dbReference type="ARBA" id="ARBA00006484"/>
    </source>
</evidence>
<accession>A0A6I3XDY9</accession>
<comment type="caution">
    <text evidence="2">The sequence shown here is derived from an EMBL/GenBank/DDBJ whole genome shotgun (WGS) entry which is preliminary data.</text>
</comment>
<reference evidence="2 3" key="1">
    <citation type="submission" date="2019-11" db="EMBL/GenBank/DDBJ databases">
        <title>Draft Genome Sequences of Six Type Strains of the Genus Massilia.</title>
        <authorList>
            <person name="Miess H."/>
            <person name="Frediansyah A."/>
            <person name="Goeker M."/>
            <person name="Gross H."/>
        </authorList>
    </citation>
    <scope>NUCLEOTIDE SEQUENCE [LARGE SCALE GENOMIC DNA]</scope>
    <source>
        <strain evidence="2 3">DSM 17513</strain>
    </source>
</reference>
<dbReference type="Pfam" id="PF00106">
    <property type="entry name" value="adh_short"/>
    <property type="match status" value="1"/>
</dbReference>
<dbReference type="GO" id="GO:0008667">
    <property type="term" value="F:2,3-dihydro-2,3-dihydroxybenzoate dehydrogenase activity"/>
    <property type="evidence" value="ECO:0007669"/>
    <property type="project" value="InterPro"/>
</dbReference>
<dbReference type="EMBL" id="WNWM01000002">
    <property type="protein sequence ID" value="MUI11442.1"/>
    <property type="molecule type" value="Genomic_DNA"/>
</dbReference>
<dbReference type="InterPro" id="IPR050259">
    <property type="entry name" value="SDR"/>
</dbReference>
<gene>
    <name evidence="2" type="ORF">GJV26_02905</name>
</gene>
<dbReference type="PANTHER" id="PTHR42879">
    <property type="entry name" value="3-OXOACYL-(ACYL-CARRIER-PROTEIN) REDUCTASE"/>
    <property type="match status" value="1"/>
</dbReference>
<dbReference type="Gene3D" id="3.40.50.720">
    <property type="entry name" value="NAD(P)-binding Rossmann-like Domain"/>
    <property type="match status" value="1"/>
</dbReference>
<evidence type="ECO:0000313" key="2">
    <source>
        <dbReference type="EMBL" id="MUI11442.1"/>
    </source>
</evidence>
<dbReference type="OrthoDB" id="9802564at2"/>
<name>A0A6I3XDY9_9BURK</name>
<dbReference type="PANTHER" id="PTHR42879:SF2">
    <property type="entry name" value="3-OXOACYL-[ACYL-CARRIER-PROTEIN] REDUCTASE FABG"/>
    <property type="match status" value="1"/>
</dbReference>
<comment type="similarity">
    <text evidence="1">Belongs to the short-chain dehydrogenases/reductases (SDR) family.</text>
</comment>
<dbReference type="AlphaFoldDB" id="A0A6I3XDY9"/>
<dbReference type="PRINTS" id="PR01397">
    <property type="entry name" value="DHBDHDRGNASE"/>
</dbReference>
<organism evidence="2 3">
    <name type="scientific">Pseudoduganella dura</name>
    <dbReference type="NCBI Taxonomy" id="321982"/>
    <lineage>
        <taxon>Bacteria</taxon>
        <taxon>Pseudomonadati</taxon>
        <taxon>Pseudomonadota</taxon>
        <taxon>Betaproteobacteria</taxon>
        <taxon>Burkholderiales</taxon>
        <taxon>Oxalobacteraceae</taxon>
        <taxon>Telluria group</taxon>
        <taxon>Pseudoduganella</taxon>
    </lineage>
</organism>
<dbReference type="Proteomes" id="UP000431684">
    <property type="component" value="Unassembled WGS sequence"/>
</dbReference>
<dbReference type="RefSeq" id="WP_155707487.1">
    <property type="nucleotide sequence ID" value="NZ_BMWU01000018.1"/>
</dbReference>
<dbReference type="GO" id="GO:0019290">
    <property type="term" value="P:siderophore biosynthetic process"/>
    <property type="evidence" value="ECO:0007669"/>
    <property type="project" value="InterPro"/>
</dbReference>